<dbReference type="STRING" id="51670.SAMN04488557_1097"/>
<dbReference type="Proteomes" id="UP000199423">
    <property type="component" value="Unassembled WGS sequence"/>
</dbReference>
<evidence type="ECO:0000313" key="1">
    <source>
        <dbReference type="EMBL" id="SFV28802.1"/>
    </source>
</evidence>
<gene>
    <name evidence="1" type="ORF">SAMN04488557_1097</name>
</gene>
<organism evidence="1 2">
    <name type="scientific">Hyphomicrobium facile</name>
    <dbReference type="NCBI Taxonomy" id="51670"/>
    <lineage>
        <taxon>Bacteria</taxon>
        <taxon>Pseudomonadati</taxon>
        <taxon>Pseudomonadota</taxon>
        <taxon>Alphaproteobacteria</taxon>
        <taxon>Hyphomicrobiales</taxon>
        <taxon>Hyphomicrobiaceae</taxon>
        <taxon>Hyphomicrobium</taxon>
    </lineage>
</organism>
<evidence type="ECO:0000313" key="2">
    <source>
        <dbReference type="Proteomes" id="UP000199423"/>
    </source>
</evidence>
<keyword evidence="2" id="KW-1185">Reference proteome</keyword>
<protein>
    <submittedName>
        <fullName evidence="1">Uncharacterized protein</fullName>
    </submittedName>
</protein>
<dbReference type="RefSeq" id="WP_244531082.1">
    <property type="nucleotide sequence ID" value="NZ_FPCH01000001.1"/>
</dbReference>
<reference evidence="2" key="1">
    <citation type="submission" date="2016-10" db="EMBL/GenBank/DDBJ databases">
        <authorList>
            <person name="Varghese N."/>
            <person name="Submissions S."/>
        </authorList>
    </citation>
    <scope>NUCLEOTIDE SEQUENCE [LARGE SCALE GENOMIC DNA]</scope>
    <source>
        <strain evidence="2">DSM 1565</strain>
    </source>
</reference>
<accession>A0A1I7N2B8</accession>
<sequence>MSGAAYADAISEESAGSIEDLLKSGWEIAGYASNFDNRSTFILFKKPNENYLIQCLAGYDVTRSPRVFHNCYRLR</sequence>
<proteinExistence type="predicted"/>
<dbReference type="EMBL" id="FPCH01000001">
    <property type="protein sequence ID" value="SFV28802.1"/>
    <property type="molecule type" value="Genomic_DNA"/>
</dbReference>
<dbReference type="AlphaFoldDB" id="A0A1I7N2B8"/>
<name>A0A1I7N2B8_9HYPH</name>